<dbReference type="EMBL" id="QJKJ01000027">
    <property type="protein sequence ID" value="RDY14718.1"/>
    <property type="molecule type" value="Genomic_DNA"/>
</dbReference>
<dbReference type="OrthoDB" id="997331at2759"/>
<name>A0A371IIB1_MUCPR</name>
<sequence>MCDSNSQKWIDAMKYEMKSMLWIFKTKKDSNDNIEIYKKEGIDNKETFSLTSLKDSFSTIIALVAHFDLVPSDGC</sequence>
<reference evidence="1" key="1">
    <citation type="submission" date="2018-05" db="EMBL/GenBank/DDBJ databases">
        <title>Draft genome of Mucuna pruriens seed.</title>
        <authorList>
            <person name="Nnadi N.E."/>
            <person name="Vos R."/>
            <person name="Hasami M.H."/>
            <person name="Devisetty U.K."/>
            <person name="Aguiy J.C."/>
        </authorList>
    </citation>
    <scope>NUCLEOTIDE SEQUENCE [LARGE SCALE GENOMIC DNA]</scope>
    <source>
        <strain evidence="1">JCA_2017</strain>
    </source>
</reference>
<evidence type="ECO:0000313" key="2">
    <source>
        <dbReference type="Proteomes" id="UP000257109"/>
    </source>
</evidence>
<proteinExistence type="predicted"/>
<comment type="caution">
    <text evidence="1">The sequence shown here is derived from an EMBL/GenBank/DDBJ whole genome shotgun (WGS) entry which is preliminary data.</text>
</comment>
<accession>A0A371IIB1</accession>
<organism evidence="1 2">
    <name type="scientific">Mucuna pruriens</name>
    <name type="common">Velvet bean</name>
    <name type="synonym">Dolichos pruriens</name>
    <dbReference type="NCBI Taxonomy" id="157652"/>
    <lineage>
        <taxon>Eukaryota</taxon>
        <taxon>Viridiplantae</taxon>
        <taxon>Streptophyta</taxon>
        <taxon>Embryophyta</taxon>
        <taxon>Tracheophyta</taxon>
        <taxon>Spermatophyta</taxon>
        <taxon>Magnoliopsida</taxon>
        <taxon>eudicotyledons</taxon>
        <taxon>Gunneridae</taxon>
        <taxon>Pentapetalae</taxon>
        <taxon>rosids</taxon>
        <taxon>fabids</taxon>
        <taxon>Fabales</taxon>
        <taxon>Fabaceae</taxon>
        <taxon>Papilionoideae</taxon>
        <taxon>50 kb inversion clade</taxon>
        <taxon>NPAAA clade</taxon>
        <taxon>indigoferoid/millettioid clade</taxon>
        <taxon>Phaseoleae</taxon>
        <taxon>Mucuna</taxon>
    </lineage>
</organism>
<keyword evidence="2" id="KW-1185">Reference proteome</keyword>
<feature type="non-terminal residue" evidence="1">
    <location>
        <position position="1"/>
    </location>
</feature>
<dbReference type="AlphaFoldDB" id="A0A371IIB1"/>
<dbReference type="Proteomes" id="UP000257109">
    <property type="component" value="Unassembled WGS sequence"/>
</dbReference>
<evidence type="ECO:0000313" key="1">
    <source>
        <dbReference type="EMBL" id="RDY14718.1"/>
    </source>
</evidence>
<protein>
    <submittedName>
        <fullName evidence="1">Uncharacterized protein</fullName>
    </submittedName>
</protein>
<gene>
    <name evidence="1" type="ORF">CR513_00178</name>
</gene>